<dbReference type="EMBL" id="PHUJ01000003">
    <property type="protein sequence ID" value="PKB31822.1"/>
    <property type="molecule type" value="Genomic_DNA"/>
</dbReference>
<evidence type="ECO:0000313" key="2">
    <source>
        <dbReference type="Proteomes" id="UP000232453"/>
    </source>
</evidence>
<dbReference type="InterPro" id="IPR007061">
    <property type="entry name" value="MST-like"/>
</dbReference>
<dbReference type="Proteomes" id="UP000232453">
    <property type="component" value="Unassembled WGS sequence"/>
</dbReference>
<organism evidence="1 2">
    <name type="scientific">Pseudonocardia alni</name>
    <name type="common">Amycolata alni</name>
    <dbReference type="NCBI Taxonomy" id="33907"/>
    <lineage>
        <taxon>Bacteria</taxon>
        <taxon>Bacillati</taxon>
        <taxon>Actinomycetota</taxon>
        <taxon>Actinomycetes</taxon>
        <taxon>Pseudonocardiales</taxon>
        <taxon>Pseudonocardiaceae</taxon>
        <taxon>Pseudonocardia</taxon>
    </lineage>
</organism>
<reference evidence="1 2" key="1">
    <citation type="submission" date="2017-11" db="EMBL/GenBank/DDBJ databases">
        <title>Sequencing the genomes of 1000 actinobacteria strains.</title>
        <authorList>
            <person name="Klenk H.-P."/>
        </authorList>
    </citation>
    <scope>NUCLEOTIDE SEQUENCE [LARGE SCALE GENOMIC DNA]</scope>
    <source>
        <strain evidence="1 2">DSM 44104</strain>
    </source>
</reference>
<dbReference type="SUPFAM" id="SSF109854">
    <property type="entry name" value="DinB/YfiT-like putative metalloenzymes"/>
    <property type="match status" value="1"/>
</dbReference>
<sequence length="176" mass="18636">MSDPAATITGMTDRAHPPMQADVLTTLTSWLDFYRATLLGKVEGLTDEQVREAAVPPSSLTLLGLVQHLAAVERNWFRQVLGGEDVPPLHPREPGTGHDGGFELGGAGLTEARAAWEEEVGRAREVVDAAGLDGTGSLGGNAVSVVWILTHVIAEYARHAGHADLVRERIDGSTGV</sequence>
<gene>
    <name evidence="1" type="ORF">ATL51_3520</name>
</gene>
<accession>A0AA44ZQC4</accession>
<comment type="caution">
    <text evidence="1">The sequence shown here is derived from an EMBL/GenBank/DDBJ whole genome shotgun (WGS) entry which is preliminary data.</text>
</comment>
<proteinExistence type="predicted"/>
<name>A0AA44ZQC4_PSEA5</name>
<protein>
    <submittedName>
        <fullName evidence="1">Uncharacterized protein DUF664</fullName>
    </submittedName>
</protein>
<dbReference type="AlphaFoldDB" id="A0AA44ZQC4"/>
<dbReference type="Pfam" id="PF04978">
    <property type="entry name" value="MST"/>
    <property type="match status" value="1"/>
</dbReference>
<dbReference type="Gene3D" id="1.20.120.450">
    <property type="entry name" value="dinb family like domain"/>
    <property type="match status" value="1"/>
</dbReference>
<evidence type="ECO:0000313" key="1">
    <source>
        <dbReference type="EMBL" id="PKB31822.1"/>
    </source>
</evidence>
<dbReference type="InterPro" id="IPR034660">
    <property type="entry name" value="DinB/YfiT-like"/>
</dbReference>